<sequence length="163" mass="17384">MSMTQTSSPAASSADAGSPAAALMGDLGFFGFDTTGRLRPNPPDAMPMMECRWRGRRISTKLQDLSDGVGMIALRAQVGRVPSSLHSAAVRPDALSLASNLPPLLPPGWTLTLACDHSLYLYTEQEVPMPALISDLLVPMVQFCLTAAPFLDLLDENGLGLDR</sequence>
<organism evidence="1 2">
    <name type="scientific">Lichenicoccus roseus</name>
    <dbReference type="NCBI Taxonomy" id="2683649"/>
    <lineage>
        <taxon>Bacteria</taxon>
        <taxon>Pseudomonadati</taxon>
        <taxon>Pseudomonadota</taxon>
        <taxon>Alphaproteobacteria</taxon>
        <taxon>Acetobacterales</taxon>
        <taxon>Acetobacteraceae</taxon>
        <taxon>Lichenicoccus</taxon>
    </lineage>
</organism>
<keyword evidence="2" id="KW-1185">Reference proteome</keyword>
<dbReference type="EMBL" id="VCDI01000002">
    <property type="protein sequence ID" value="TLU73442.1"/>
    <property type="molecule type" value="Genomic_DNA"/>
</dbReference>
<accession>A0A5R9J796</accession>
<dbReference type="Proteomes" id="UP000305654">
    <property type="component" value="Unassembled WGS sequence"/>
</dbReference>
<dbReference type="OrthoDB" id="7277418at2"/>
<gene>
    <name evidence="1" type="ORF">FE263_08625</name>
</gene>
<comment type="caution">
    <text evidence="1">The sequence shown here is derived from an EMBL/GenBank/DDBJ whole genome shotgun (WGS) entry which is preliminary data.</text>
</comment>
<evidence type="ECO:0000313" key="1">
    <source>
        <dbReference type="EMBL" id="TLU73442.1"/>
    </source>
</evidence>
<protein>
    <submittedName>
        <fullName evidence="1">Uncharacterized protein</fullName>
    </submittedName>
</protein>
<proteinExistence type="predicted"/>
<evidence type="ECO:0000313" key="2">
    <source>
        <dbReference type="Proteomes" id="UP000305654"/>
    </source>
</evidence>
<reference evidence="1 2" key="1">
    <citation type="submission" date="2019-05" db="EMBL/GenBank/DDBJ databases">
        <authorList>
            <person name="Pankratov T."/>
            <person name="Grouzdev D."/>
        </authorList>
    </citation>
    <scope>NUCLEOTIDE SEQUENCE [LARGE SCALE GENOMIC DNA]</scope>
    <source>
        <strain evidence="1 2">KEBCLARHB70R</strain>
    </source>
</reference>
<dbReference type="RefSeq" id="WP_138325522.1">
    <property type="nucleotide sequence ID" value="NZ_VCDI01000002.1"/>
</dbReference>
<name>A0A5R9J796_9PROT</name>
<dbReference type="AlphaFoldDB" id="A0A5R9J796"/>